<dbReference type="InterPro" id="IPR009836">
    <property type="entry name" value="GRDP-like"/>
</dbReference>
<gene>
    <name evidence="1" type="ORF">ORPV_315</name>
</gene>
<name>A0A2I2L429_9VIRU</name>
<sequence length="279" mass="32647">MFILRLQNPIHKVISYTKLLKQLNKRIYVKHNKHPHTYKNDVSKLLLYSALVHPLEYKFHNPNIENNDFYKFIDLDTTPSLPMFTHINSNNFLQACLQNQLTFINNIPDDVHINESHIEDYLKFMYLIKKYPNKCFTPSKKIDYIWHAHMLDHNCYMSDTMKYFGYAVNHRDDIPKNKLREHRSETKLLWEKEFGIKYPIDTNKENTNINPITTTALLALAYEISPDALASSYNNNHRKDNNYDRDEKNTSSCSAYTSMSCQIDDDDDGSDGGCGSCGD</sequence>
<evidence type="ECO:0000313" key="2">
    <source>
        <dbReference type="Proteomes" id="UP000236316"/>
    </source>
</evidence>
<dbReference type="PANTHER" id="PTHR34365:SF7">
    <property type="entry name" value="GLYCINE-RICH DOMAIN-CONTAINING PROTEIN 1"/>
    <property type="match status" value="1"/>
</dbReference>
<dbReference type="Pfam" id="PF07173">
    <property type="entry name" value="GRDP-like"/>
    <property type="match status" value="1"/>
</dbReference>
<dbReference type="Proteomes" id="UP000236316">
    <property type="component" value="Segment"/>
</dbReference>
<keyword evidence="2" id="KW-1185">Reference proteome</keyword>
<dbReference type="GeneID" id="35382090"/>
<protein>
    <submittedName>
        <fullName evidence="1">Uncharacterized protein</fullName>
    </submittedName>
</protein>
<reference evidence="1" key="1">
    <citation type="submission" date="2017-08" db="EMBL/GenBank/DDBJ databases">
        <authorList>
            <consortium name="Urmite Genomes"/>
        </authorList>
    </citation>
    <scope>NUCLEOTIDE SEQUENCE [LARGE SCALE GENOMIC DNA]</scope>
    <source>
        <strain evidence="1">IHUMI-LCC2</strain>
    </source>
</reference>
<dbReference type="RefSeq" id="YP_009448521.1">
    <property type="nucleotide sequence ID" value="NC_036594.1"/>
</dbReference>
<organism evidence="1">
    <name type="scientific">Orpheovirus IHUMI-LCC2</name>
    <dbReference type="NCBI Taxonomy" id="2023057"/>
    <lineage>
        <taxon>Viruses</taxon>
        <taxon>Varidnaviria</taxon>
        <taxon>Bamfordvirae</taxon>
        <taxon>Nucleocytoviricota</taxon>
        <taxon>Megaviricetes</taxon>
        <taxon>Pimascovirales</taxon>
        <taxon>Ocovirineae</taxon>
        <taxon>Orpheoviridae</taxon>
        <taxon>Alphaorpheovirus</taxon>
        <taxon>Alphaorpheovirus massiliense</taxon>
    </lineage>
</organism>
<dbReference type="PANTHER" id="PTHR34365">
    <property type="entry name" value="ENOLASE (DUF1399)"/>
    <property type="match status" value="1"/>
</dbReference>
<dbReference type="KEGG" id="vg:35382090"/>
<dbReference type="EMBL" id="LT906555">
    <property type="protein sequence ID" value="SNW62219.1"/>
    <property type="molecule type" value="Genomic_DNA"/>
</dbReference>
<evidence type="ECO:0000313" key="1">
    <source>
        <dbReference type="EMBL" id="SNW62219.1"/>
    </source>
</evidence>
<accession>A0A2I2L429</accession>
<proteinExistence type="predicted"/>